<evidence type="ECO:0000313" key="2">
    <source>
        <dbReference type="Proteomes" id="UP000240418"/>
    </source>
</evidence>
<protein>
    <submittedName>
        <fullName evidence="1">Uncharacterized protein</fullName>
    </submittedName>
</protein>
<reference evidence="1 2" key="1">
    <citation type="submission" date="2018-03" db="EMBL/GenBank/DDBJ databases">
        <title>Genomic Encyclopedia of Archaeal and Bacterial Type Strains, Phase II (KMG-II): from individual species to whole genera.</title>
        <authorList>
            <person name="Goeker M."/>
        </authorList>
    </citation>
    <scope>NUCLEOTIDE SEQUENCE [LARGE SCALE GENOMIC DNA]</scope>
    <source>
        <strain evidence="1 2">DSM 100673</strain>
    </source>
</reference>
<dbReference type="OrthoDB" id="9808976at2"/>
<proteinExistence type="predicted"/>
<dbReference type="EMBL" id="PYGJ01000020">
    <property type="protein sequence ID" value="PSL17159.1"/>
    <property type="molecule type" value="Genomic_DNA"/>
</dbReference>
<dbReference type="RefSeq" id="WP_106610240.1">
    <property type="nucleotide sequence ID" value="NZ_PYGJ01000020.1"/>
</dbReference>
<organism evidence="1 2">
    <name type="scientific">Shimia abyssi</name>
    <dbReference type="NCBI Taxonomy" id="1662395"/>
    <lineage>
        <taxon>Bacteria</taxon>
        <taxon>Pseudomonadati</taxon>
        <taxon>Pseudomonadota</taxon>
        <taxon>Alphaproteobacteria</taxon>
        <taxon>Rhodobacterales</taxon>
        <taxon>Roseobacteraceae</taxon>
    </lineage>
</organism>
<name>A0A2P8F628_9RHOB</name>
<accession>A0A2P8F628</accession>
<dbReference type="Proteomes" id="UP000240418">
    <property type="component" value="Unassembled WGS sequence"/>
</dbReference>
<sequence>MMDGSTIAPPLGHNEEVATPGEVVAITDFAGLMGHRPAFEAAHAGDPEAGFFLSWPWLEAVLRESAQDWVVLGWRRIGAAGFDAVLPLAKTLRWSSSRGQLVSELTSAGRQGMSDRGGFICALEVEAVALADFARYLSGVGWSHLSLRHDAVPERLQRFANSFEAPEYQVTWP</sequence>
<dbReference type="AlphaFoldDB" id="A0A2P8F628"/>
<gene>
    <name evidence="1" type="ORF">CLV88_12011</name>
</gene>
<comment type="caution">
    <text evidence="1">The sequence shown here is derived from an EMBL/GenBank/DDBJ whole genome shotgun (WGS) entry which is preliminary data.</text>
</comment>
<keyword evidence="2" id="KW-1185">Reference proteome</keyword>
<evidence type="ECO:0000313" key="1">
    <source>
        <dbReference type="EMBL" id="PSL17159.1"/>
    </source>
</evidence>